<dbReference type="AlphaFoldDB" id="A0A7C4LI96"/>
<dbReference type="EMBL" id="DSVQ01000002">
    <property type="protein sequence ID" value="HGT37762.1"/>
    <property type="molecule type" value="Genomic_DNA"/>
</dbReference>
<sequence length="161" mass="17997">MDFQLKPLSKTCAATGQPLVPGSVCHSVVVERNGQFLRLDYSDAAWRGPPADAVGYWRTRVPLASSVERLDPDALLRYFEQLCEDASPSQDTNRYVAALLLLKLKRLQLDDVRQDDDGEYLLLSGSRGEGVFEVRNLQLPDAELSRLQQALKSHLAAEWTP</sequence>
<protein>
    <submittedName>
        <fullName evidence="1">Uncharacterized protein</fullName>
    </submittedName>
</protein>
<gene>
    <name evidence="1" type="ORF">ENS64_00610</name>
</gene>
<reference evidence="1" key="1">
    <citation type="journal article" date="2020" name="mSystems">
        <title>Genome- and Community-Level Interaction Insights into Carbon Utilization and Element Cycling Functions of Hydrothermarchaeota in Hydrothermal Sediment.</title>
        <authorList>
            <person name="Zhou Z."/>
            <person name="Liu Y."/>
            <person name="Xu W."/>
            <person name="Pan J."/>
            <person name="Luo Z.H."/>
            <person name="Li M."/>
        </authorList>
    </citation>
    <scope>NUCLEOTIDE SEQUENCE [LARGE SCALE GENOMIC DNA]</scope>
    <source>
        <strain evidence="1">SpSt-508</strain>
    </source>
</reference>
<organism evidence="1">
    <name type="scientific">Schlesneria paludicola</name>
    <dbReference type="NCBI Taxonomy" id="360056"/>
    <lineage>
        <taxon>Bacteria</taxon>
        <taxon>Pseudomonadati</taxon>
        <taxon>Planctomycetota</taxon>
        <taxon>Planctomycetia</taxon>
        <taxon>Planctomycetales</taxon>
        <taxon>Planctomycetaceae</taxon>
        <taxon>Schlesneria</taxon>
    </lineage>
</organism>
<accession>A0A7C4LI96</accession>
<evidence type="ECO:0000313" key="1">
    <source>
        <dbReference type="EMBL" id="HGT37762.1"/>
    </source>
</evidence>
<comment type="caution">
    <text evidence="1">The sequence shown here is derived from an EMBL/GenBank/DDBJ whole genome shotgun (WGS) entry which is preliminary data.</text>
</comment>
<name>A0A7C4LI96_9PLAN</name>
<proteinExistence type="predicted"/>